<proteinExistence type="predicted"/>
<name>A0A5N7CS01_9EURO</name>
<dbReference type="RefSeq" id="XP_031934300.1">
    <property type="nucleotide sequence ID" value="XM_032083969.1"/>
</dbReference>
<dbReference type="GeneID" id="43668660"/>
<reference evidence="2 3" key="1">
    <citation type="submission" date="2019-04" db="EMBL/GenBank/DDBJ databases">
        <authorList>
            <consortium name="DOE Joint Genome Institute"/>
            <person name="Mondo S."/>
            <person name="Kjaerbolling I."/>
            <person name="Vesth T."/>
            <person name="Frisvad J.C."/>
            <person name="Nybo J.L."/>
            <person name="Theobald S."/>
            <person name="Kildgaard S."/>
            <person name="Isbrandt T."/>
            <person name="Kuo A."/>
            <person name="Sato A."/>
            <person name="Lyhne E.K."/>
            <person name="Kogle M.E."/>
            <person name="Wiebenga A."/>
            <person name="Kun R.S."/>
            <person name="Lubbers R.J."/>
            <person name="Makela M.R."/>
            <person name="Barry K."/>
            <person name="Chovatia M."/>
            <person name="Clum A."/>
            <person name="Daum C."/>
            <person name="Haridas S."/>
            <person name="He G."/>
            <person name="LaButti K."/>
            <person name="Lipzen A."/>
            <person name="Riley R."/>
            <person name="Salamov A."/>
            <person name="Simmons B.A."/>
            <person name="Magnuson J.K."/>
            <person name="Henrissat B."/>
            <person name="Mortensen U.H."/>
            <person name="Larsen T.O."/>
            <person name="Devries R.P."/>
            <person name="Grigoriev I.V."/>
            <person name="Machida M."/>
            <person name="Baker S.E."/>
            <person name="Andersen M.R."/>
            <person name="Cantor M.N."/>
            <person name="Hua S.X."/>
        </authorList>
    </citation>
    <scope>NUCLEOTIDE SEQUENCE [LARGE SCALE GENOMIC DNA]</scope>
    <source>
        <strain evidence="2 3">CBS 119388</strain>
    </source>
</reference>
<dbReference type="Proteomes" id="UP000325579">
    <property type="component" value="Unassembled WGS sequence"/>
</dbReference>
<keyword evidence="3" id="KW-1185">Reference proteome</keyword>
<evidence type="ECO:0000313" key="2">
    <source>
        <dbReference type="EMBL" id="KAE8396981.1"/>
    </source>
</evidence>
<dbReference type="AlphaFoldDB" id="A0A5N7CS01"/>
<keyword evidence="1" id="KW-0732">Signal</keyword>
<evidence type="ECO:0000256" key="1">
    <source>
        <dbReference type="SAM" id="SignalP"/>
    </source>
</evidence>
<feature type="signal peptide" evidence="1">
    <location>
        <begin position="1"/>
        <end position="24"/>
    </location>
</feature>
<dbReference type="EMBL" id="ML736938">
    <property type="protein sequence ID" value="KAE8396981.1"/>
    <property type="molecule type" value="Genomic_DNA"/>
</dbReference>
<organism evidence="2 3">
    <name type="scientific">Aspergillus pseudonomiae</name>
    <dbReference type="NCBI Taxonomy" id="1506151"/>
    <lineage>
        <taxon>Eukaryota</taxon>
        <taxon>Fungi</taxon>
        <taxon>Dikarya</taxon>
        <taxon>Ascomycota</taxon>
        <taxon>Pezizomycotina</taxon>
        <taxon>Eurotiomycetes</taxon>
        <taxon>Eurotiomycetidae</taxon>
        <taxon>Eurotiales</taxon>
        <taxon>Aspergillaceae</taxon>
        <taxon>Aspergillus</taxon>
        <taxon>Aspergillus subgen. Circumdati</taxon>
    </lineage>
</organism>
<sequence>MLPKRSASGLFFLFLCQLVIKTLAFTSLQLLPLPNDDTTCSKSKPCRLGCCGPM</sequence>
<gene>
    <name evidence="2" type="ORF">BDV37DRAFT_266947</name>
</gene>
<accession>A0A5N7CS01</accession>
<evidence type="ECO:0000313" key="3">
    <source>
        <dbReference type="Proteomes" id="UP000325579"/>
    </source>
</evidence>
<feature type="chain" id="PRO_5024811433" evidence="1">
    <location>
        <begin position="25"/>
        <end position="54"/>
    </location>
</feature>
<protein>
    <submittedName>
        <fullName evidence="2">Uncharacterized protein</fullName>
    </submittedName>
</protein>